<name>B4ML44_DROWI</name>
<dbReference type="FunCoup" id="B4ML44">
    <property type="interactions" value="638"/>
</dbReference>
<dbReference type="PhylomeDB" id="B4ML44"/>
<dbReference type="HOGENOM" id="CLU_009834_7_2_1"/>
<evidence type="ECO:0008006" key="6">
    <source>
        <dbReference type="Google" id="ProtNLM"/>
    </source>
</evidence>
<organism evidence="4 5">
    <name type="scientific">Drosophila willistoni</name>
    <name type="common">Fruit fly</name>
    <dbReference type="NCBI Taxonomy" id="7260"/>
    <lineage>
        <taxon>Eukaryota</taxon>
        <taxon>Metazoa</taxon>
        <taxon>Ecdysozoa</taxon>
        <taxon>Arthropoda</taxon>
        <taxon>Hexapoda</taxon>
        <taxon>Insecta</taxon>
        <taxon>Pterygota</taxon>
        <taxon>Neoptera</taxon>
        <taxon>Endopterygota</taxon>
        <taxon>Diptera</taxon>
        <taxon>Brachycera</taxon>
        <taxon>Muscomorpha</taxon>
        <taxon>Ephydroidea</taxon>
        <taxon>Drosophilidae</taxon>
        <taxon>Drosophila</taxon>
        <taxon>Sophophora</taxon>
    </lineage>
</organism>
<keyword evidence="5" id="KW-1185">Reference proteome</keyword>
<dbReference type="SUPFAM" id="SSF52096">
    <property type="entry name" value="ClpP/crotonase"/>
    <property type="match status" value="1"/>
</dbReference>
<dbReference type="AlphaFoldDB" id="B4ML44"/>
<dbReference type="Gene3D" id="3.90.226.10">
    <property type="entry name" value="2-enoyl-CoA Hydratase, Chain A, domain 1"/>
    <property type="match status" value="1"/>
</dbReference>
<dbReference type="GO" id="GO:0005777">
    <property type="term" value="C:peroxisome"/>
    <property type="evidence" value="ECO:0007669"/>
    <property type="project" value="UniProtKB-SubCell"/>
</dbReference>
<dbReference type="Gene3D" id="1.10.12.10">
    <property type="entry name" value="Lyase 2-enoyl-coa Hydratase, Chain A, domain 2"/>
    <property type="match status" value="1"/>
</dbReference>
<keyword evidence="3" id="KW-0413">Isomerase</keyword>
<protein>
    <recommendedName>
        <fullName evidence="6">Enoyl-CoA delta isomerase 2, mitochondrial</fullName>
    </recommendedName>
</protein>
<dbReference type="SMR" id="B4ML44"/>
<dbReference type="eggNOG" id="KOG0016">
    <property type="taxonomic scope" value="Eukaryota"/>
</dbReference>
<proteinExistence type="predicted"/>
<evidence type="ECO:0000256" key="1">
    <source>
        <dbReference type="ARBA" id="ARBA00004275"/>
    </source>
</evidence>
<dbReference type="PANTHER" id="PTHR43684:SF1">
    <property type="entry name" value="ENOYL-COA DELTA ISOMERASE 2"/>
    <property type="match status" value="1"/>
</dbReference>
<dbReference type="InterPro" id="IPR029045">
    <property type="entry name" value="ClpP/crotonase-like_dom_sf"/>
</dbReference>
<dbReference type="InParanoid" id="B4ML44"/>
<dbReference type="GO" id="GO:0050829">
    <property type="term" value="P:defense response to Gram-negative bacterium"/>
    <property type="evidence" value="ECO:0007669"/>
    <property type="project" value="EnsemblMetazoa"/>
</dbReference>
<dbReference type="Pfam" id="PF00378">
    <property type="entry name" value="ECH_1"/>
    <property type="match status" value="1"/>
</dbReference>
<accession>B4ML44</accession>
<evidence type="ECO:0000313" key="5">
    <source>
        <dbReference type="Proteomes" id="UP000007798"/>
    </source>
</evidence>
<evidence type="ECO:0000313" key="4">
    <source>
        <dbReference type="EMBL" id="EDW73102.1"/>
    </source>
</evidence>
<gene>
    <name evidence="4" type="primary">Dwil\GK17361</name>
    <name evidence="4" type="ORF">Dwil_GK17361</name>
</gene>
<dbReference type="GO" id="GO:0004165">
    <property type="term" value="F:delta(3)-delta(2)-enoyl-CoA isomerase activity"/>
    <property type="evidence" value="ECO:0007669"/>
    <property type="project" value="UniProtKB-ARBA"/>
</dbReference>
<dbReference type="InterPro" id="IPR014748">
    <property type="entry name" value="Enoyl-CoA_hydra_C"/>
</dbReference>
<dbReference type="CDD" id="cd06558">
    <property type="entry name" value="crotonase-like"/>
    <property type="match status" value="1"/>
</dbReference>
<evidence type="ECO:0000256" key="3">
    <source>
        <dbReference type="ARBA" id="ARBA00023235"/>
    </source>
</evidence>
<dbReference type="EMBL" id="CH963847">
    <property type="protein sequence ID" value="EDW73102.1"/>
    <property type="molecule type" value="Genomic_DNA"/>
</dbReference>
<dbReference type="STRING" id="7260.B4ML44"/>
<reference evidence="4 5" key="1">
    <citation type="journal article" date="2007" name="Nature">
        <title>Evolution of genes and genomes on the Drosophila phylogeny.</title>
        <authorList>
            <consortium name="Drosophila 12 Genomes Consortium"/>
            <person name="Clark A.G."/>
            <person name="Eisen M.B."/>
            <person name="Smith D.R."/>
            <person name="Bergman C.M."/>
            <person name="Oliver B."/>
            <person name="Markow T.A."/>
            <person name="Kaufman T.C."/>
            <person name="Kellis M."/>
            <person name="Gelbart W."/>
            <person name="Iyer V.N."/>
            <person name="Pollard D.A."/>
            <person name="Sackton T.B."/>
            <person name="Larracuente A.M."/>
            <person name="Singh N.D."/>
            <person name="Abad J.P."/>
            <person name="Abt D.N."/>
            <person name="Adryan B."/>
            <person name="Aguade M."/>
            <person name="Akashi H."/>
            <person name="Anderson W.W."/>
            <person name="Aquadro C.F."/>
            <person name="Ardell D.H."/>
            <person name="Arguello R."/>
            <person name="Artieri C.G."/>
            <person name="Barbash D.A."/>
            <person name="Barker D."/>
            <person name="Barsanti P."/>
            <person name="Batterham P."/>
            <person name="Batzoglou S."/>
            <person name="Begun D."/>
            <person name="Bhutkar A."/>
            <person name="Blanco E."/>
            <person name="Bosak S.A."/>
            <person name="Bradley R.K."/>
            <person name="Brand A.D."/>
            <person name="Brent M.R."/>
            <person name="Brooks A.N."/>
            <person name="Brown R.H."/>
            <person name="Butlin R.K."/>
            <person name="Caggese C."/>
            <person name="Calvi B.R."/>
            <person name="Bernardo de Carvalho A."/>
            <person name="Caspi A."/>
            <person name="Castrezana S."/>
            <person name="Celniker S.E."/>
            <person name="Chang J.L."/>
            <person name="Chapple C."/>
            <person name="Chatterji S."/>
            <person name="Chinwalla A."/>
            <person name="Civetta A."/>
            <person name="Clifton S.W."/>
            <person name="Comeron J.M."/>
            <person name="Costello J.C."/>
            <person name="Coyne J.A."/>
            <person name="Daub J."/>
            <person name="David R.G."/>
            <person name="Delcher A.L."/>
            <person name="Delehaunty K."/>
            <person name="Do C.B."/>
            <person name="Ebling H."/>
            <person name="Edwards K."/>
            <person name="Eickbush T."/>
            <person name="Evans J.D."/>
            <person name="Filipski A."/>
            <person name="Findeiss S."/>
            <person name="Freyhult E."/>
            <person name="Fulton L."/>
            <person name="Fulton R."/>
            <person name="Garcia A.C."/>
            <person name="Gardiner A."/>
            <person name="Garfield D.A."/>
            <person name="Garvin B.E."/>
            <person name="Gibson G."/>
            <person name="Gilbert D."/>
            <person name="Gnerre S."/>
            <person name="Godfrey J."/>
            <person name="Good R."/>
            <person name="Gotea V."/>
            <person name="Gravely B."/>
            <person name="Greenberg A.J."/>
            <person name="Griffiths-Jones S."/>
            <person name="Gross S."/>
            <person name="Guigo R."/>
            <person name="Gustafson E.A."/>
            <person name="Haerty W."/>
            <person name="Hahn M.W."/>
            <person name="Halligan D.L."/>
            <person name="Halpern A.L."/>
            <person name="Halter G.M."/>
            <person name="Han M.V."/>
            <person name="Heger A."/>
            <person name="Hillier L."/>
            <person name="Hinrichs A.S."/>
            <person name="Holmes I."/>
            <person name="Hoskins R.A."/>
            <person name="Hubisz M.J."/>
            <person name="Hultmark D."/>
            <person name="Huntley M.A."/>
            <person name="Jaffe D.B."/>
            <person name="Jagadeeshan S."/>
            <person name="Jeck W.R."/>
            <person name="Johnson J."/>
            <person name="Jones C.D."/>
            <person name="Jordan W.C."/>
            <person name="Karpen G.H."/>
            <person name="Kataoka E."/>
            <person name="Keightley P.D."/>
            <person name="Kheradpour P."/>
            <person name="Kirkness E.F."/>
            <person name="Koerich L.B."/>
            <person name="Kristiansen K."/>
            <person name="Kudrna D."/>
            <person name="Kulathinal R.J."/>
            <person name="Kumar S."/>
            <person name="Kwok R."/>
            <person name="Lander E."/>
            <person name="Langley C.H."/>
            <person name="Lapoint R."/>
            <person name="Lazzaro B.P."/>
            <person name="Lee S.J."/>
            <person name="Levesque L."/>
            <person name="Li R."/>
            <person name="Lin C.F."/>
            <person name="Lin M.F."/>
            <person name="Lindblad-Toh K."/>
            <person name="Llopart A."/>
            <person name="Long M."/>
            <person name="Low L."/>
            <person name="Lozovsky E."/>
            <person name="Lu J."/>
            <person name="Luo M."/>
            <person name="Machado C.A."/>
            <person name="Makalowski W."/>
            <person name="Marzo M."/>
            <person name="Matsuda M."/>
            <person name="Matzkin L."/>
            <person name="McAllister B."/>
            <person name="McBride C.S."/>
            <person name="McKernan B."/>
            <person name="McKernan K."/>
            <person name="Mendez-Lago M."/>
            <person name="Minx P."/>
            <person name="Mollenhauer M.U."/>
            <person name="Montooth K."/>
            <person name="Mount S.M."/>
            <person name="Mu X."/>
            <person name="Myers E."/>
            <person name="Negre B."/>
            <person name="Newfeld S."/>
            <person name="Nielsen R."/>
            <person name="Noor M.A."/>
            <person name="O'Grady P."/>
            <person name="Pachter L."/>
            <person name="Papaceit M."/>
            <person name="Parisi M.J."/>
            <person name="Parisi M."/>
            <person name="Parts L."/>
            <person name="Pedersen J.S."/>
            <person name="Pesole G."/>
            <person name="Phillippy A.M."/>
            <person name="Ponting C.P."/>
            <person name="Pop M."/>
            <person name="Porcelli D."/>
            <person name="Powell J.R."/>
            <person name="Prohaska S."/>
            <person name="Pruitt K."/>
            <person name="Puig M."/>
            <person name="Quesneville H."/>
            <person name="Ram K.R."/>
            <person name="Rand D."/>
            <person name="Rasmussen M.D."/>
            <person name="Reed L.K."/>
            <person name="Reenan R."/>
            <person name="Reily A."/>
            <person name="Remington K.A."/>
            <person name="Rieger T.T."/>
            <person name="Ritchie M.G."/>
            <person name="Robin C."/>
            <person name="Rogers Y.H."/>
            <person name="Rohde C."/>
            <person name="Rozas J."/>
            <person name="Rubenfield M.J."/>
            <person name="Ruiz A."/>
            <person name="Russo S."/>
            <person name="Salzberg S.L."/>
            <person name="Sanchez-Gracia A."/>
            <person name="Saranga D.J."/>
            <person name="Sato H."/>
            <person name="Schaeffer S.W."/>
            <person name="Schatz M.C."/>
            <person name="Schlenke T."/>
            <person name="Schwartz R."/>
            <person name="Segarra C."/>
            <person name="Singh R.S."/>
            <person name="Sirot L."/>
            <person name="Sirota M."/>
            <person name="Sisneros N.B."/>
            <person name="Smith C.D."/>
            <person name="Smith T.F."/>
            <person name="Spieth J."/>
            <person name="Stage D.E."/>
            <person name="Stark A."/>
            <person name="Stephan W."/>
            <person name="Strausberg R.L."/>
            <person name="Strempel S."/>
            <person name="Sturgill D."/>
            <person name="Sutton G."/>
            <person name="Sutton G.G."/>
            <person name="Tao W."/>
            <person name="Teichmann S."/>
            <person name="Tobari Y.N."/>
            <person name="Tomimura Y."/>
            <person name="Tsolas J.M."/>
            <person name="Valente V.L."/>
            <person name="Venter E."/>
            <person name="Venter J.C."/>
            <person name="Vicario S."/>
            <person name="Vieira F.G."/>
            <person name="Vilella A.J."/>
            <person name="Villasante A."/>
            <person name="Walenz B."/>
            <person name="Wang J."/>
            <person name="Wasserman M."/>
            <person name="Watts T."/>
            <person name="Wilson D."/>
            <person name="Wilson R.K."/>
            <person name="Wing R.A."/>
            <person name="Wolfner M.F."/>
            <person name="Wong A."/>
            <person name="Wong G.K."/>
            <person name="Wu C.I."/>
            <person name="Wu G."/>
            <person name="Yamamoto D."/>
            <person name="Yang H.P."/>
            <person name="Yang S.P."/>
            <person name="Yorke J.A."/>
            <person name="Yoshida K."/>
            <person name="Zdobnov E."/>
            <person name="Zhang P."/>
            <person name="Zhang Y."/>
            <person name="Zimin A.V."/>
            <person name="Baldwin J."/>
            <person name="Abdouelleil A."/>
            <person name="Abdulkadir J."/>
            <person name="Abebe A."/>
            <person name="Abera B."/>
            <person name="Abreu J."/>
            <person name="Acer S.C."/>
            <person name="Aftuck L."/>
            <person name="Alexander A."/>
            <person name="An P."/>
            <person name="Anderson E."/>
            <person name="Anderson S."/>
            <person name="Arachi H."/>
            <person name="Azer M."/>
            <person name="Bachantsang P."/>
            <person name="Barry A."/>
            <person name="Bayul T."/>
            <person name="Berlin A."/>
            <person name="Bessette D."/>
            <person name="Bloom T."/>
            <person name="Blye J."/>
            <person name="Boguslavskiy L."/>
            <person name="Bonnet C."/>
            <person name="Boukhgalter B."/>
            <person name="Bourzgui I."/>
            <person name="Brown A."/>
            <person name="Cahill P."/>
            <person name="Channer S."/>
            <person name="Cheshatsang Y."/>
            <person name="Chuda L."/>
            <person name="Citroen M."/>
            <person name="Collymore A."/>
            <person name="Cooke P."/>
            <person name="Costello M."/>
            <person name="D'Aco K."/>
            <person name="Daza R."/>
            <person name="De Haan G."/>
            <person name="DeGray S."/>
            <person name="DeMaso C."/>
            <person name="Dhargay N."/>
            <person name="Dooley K."/>
            <person name="Dooley E."/>
            <person name="Doricent M."/>
            <person name="Dorje P."/>
            <person name="Dorjee K."/>
            <person name="Dupes A."/>
            <person name="Elong R."/>
            <person name="Falk J."/>
            <person name="Farina A."/>
            <person name="Faro S."/>
            <person name="Ferguson D."/>
            <person name="Fisher S."/>
            <person name="Foley C.D."/>
            <person name="Franke A."/>
            <person name="Friedrich D."/>
            <person name="Gadbois L."/>
            <person name="Gearin G."/>
            <person name="Gearin C.R."/>
            <person name="Giannoukos G."/>
            <person name="Goode T."/>
            <person name="Graham J."/>
            <person name="Grandbois E."/>
            <person name="Grewal S."/>
            <person name="Gyaltsen K."/>
            <person name="Hafez N."/>
            <person name="Hagos B."/>
            <person name="Hall J."/>
            <person name="Henson C."/>
            <person name="Hollinger A."/>
            <person name="Honan T."/>
            <person name="Huard M.D."/>
            <person name="Hughes L."/>
            <person name="Hurhula B."/>
            <person name="Husby M.E."/>
            <person name="Kamat A."/>
            <person name="Kanga B."/>
            <person name="Kashin S."/>
            <person name="Khazanovich D."/>
            <person name="Kisner P."/>
            <person name="Lance K."/>
            <person name="Lara M."/>
            <person name="Lee W."/>
            <person name="Lennon N."/>
            <person name="Letendre F."/>
            <person name="LeVine R."/>
            <person name="Lipovsky A."/>
            <person name="Liu X."/>
            <person name="Liu J."/>
            <person name="Liu S."/>
            <person name="Lokyitsang T."/>
            <person name="Lokyitsang Y."/>
            <person name="Lubonja R."/>
            <person name="Lui A."/>
            <person name="MacDonald P."/>
            <person name="Magnisalis V."/>
            <person name="Maru K."/>
            <person name="Matthews C."/>
            <person name="McCusker W."/>
            <person name="McDonough S."/>
            <person name="Mehta T."/>
            <person name="Meldrim J."/>
            <person name="Meneus L."/>
            <person name="Mihai O."/>
            <person name="Mihalev A."/>
            <person name="Mihova T."/>
            <person name="Mittelman R."/>
            <person name="Mlenga V."/>
            <person name="Montmayeur A."/>
            <person name="Mulrain L."/>
            <person name="Navidi A."/>
            <person name="Naylor J."/>
            <person name="Negash T."/>
            <person name="Nguyen T."/>
            <person name="Nguyen N."/>
            <person name="Nicol R."/>
            <person name="Norbu C."/>
            <person name="Norbu N."/>
            <person name="Novod N."/>
            <person name="O'Neill B."/>
            <person name="Osman S."/>
            <person name="Markiewicz E."/>
            <person name="Oyono O.L."/>
            <person name="Patti C."/>
            <person name="Phunkhang P."/>
            <person name="Pierre F."/>
            <person name="Priest M."/>
            <person name="Raghuraman S."/>
            <person name="Rege F."/>
            <person name="Reyes R."/>
            <person name="Rise C."/>
            <person name="Rogov P."/>
            <person name="Ross K."/>
            <person name="Ryan E."/>
            <person name="Settipalli S."/>
            <person name="Shea T."/>
            <person name="Sherpa N."/>
            <person name="Shi L."/>
            <person name="Shih D."/>
            <person name="Sparrow T."/>
            <person name="Spaulding J."/>
            <person name="Stalker J."/>
            <person name="Stange-Thomann N."/>
            <person name="Stavropoulos S."/>
            <person name="Stone C."/>
            <person name="Strader C."/>
            <person name="Tesfaye S."/>
            <person name="Thomson T."/>
            <person name="Thoulutsang Y."/>
            <person name="Thoulutsang D."/>
            <person name="Topham K."/>
            <person name="Topping I."/>
            <person name="Tsamla T."/>
            <person name="Vassiliev H."/>
            <person name="Vo A."/>
            <person name="Wangchuk T."/>
            <person name="Wangdi T."/>
            <person name="Weiand M."/>
            <person name="Wilkinson J."/>
            <person name="Wilson A."/>
            <person name="Yadav S."/>
            <person name="Young G."/>
            <person name="Yu Q."/>
            <person name="Zembek L."/>
            <person name="Zhong D."/>
            <person name="Zimmer A."/>
            <person name="Zwirko Z."/>
            <person name="Jaffe D.B."/>
            <person name="Alvarez P."/>
            <person name="Brockman W."/>
            <person name="Butler J."/>
            <person name="Chin C."/>
            <person name="Gnerre S."/>
            <person name="Grabherr M."/>
            <person name="Kleber M."/>
            <person name="Mauceli E."/>
            <person name="MacCallum I."/>
        </authorList>
    </citation>
    <scope>NUCLEOTIDE SEQUENCE [LARGE SCALE GENOMIC DNA]</scope>
    <source>
        <strain evidence="5">Tucson 14030-0811.24</strain>
    </source>
</reference>
<dbReference type="InterPro" id="IPR051053">
    <property type="entry name" value="ECH/Chromodomain_protein"/>
</dbReference>
<dbReference type="OMA" id="FQAIMDF"/>
<dbReference type="KEGG" id="dwi:6638888"/>
<dbReference type="Proteomes" id="UP000007798">
    <property type="component" value="Unassembled WGS sequence"/>
</dbReference>
<comment type="subcellular location">
    <subcellularLocation>
        <location evidence="1">Peroxisome</location>
    </subcellularLocation>
</comment>
<evidence type="ECO:0000256" key="2">
    <source>
        <dbReference type="ARBA" id="ARBA00023140"/>
    </source>
</evidence>
<dbReference type="InterPro" id="IPR001753">
    <property type="entry name" value="Enoyl-CoA_hydra/iso"/>
</dbReference>
<dbReference type="PANTHER" id="PTHR43684">
    <property type="match status" value="1"/>
</dbReference>
<dbReference type="OrthoDB" id="409763at2759"/>
<sequence>MSYSGYQELLVKKQEKILLIQFNNPKKKNALNRIAYAELGRVLGEVNEDEDITIVVITGTGDYFTAGNDLSQGSTDAENDMMAYLKKSNDTFRDMVLGFINCQKLIVSLVNGPAIGIGATIVGLSDLAWCSEQAYFLTPFTKLGLVPEGGSSYMLPLILGRSKATEMLLLNEKLSATEAYNFNLVSRIFKTDELKSVIWPKLEEYSRFPPNSMREGKRLIRENFLANLLQANDAECKQLLKCFQGDEFVQAIINFATRKSKL</sequence>
<keyword evidence="2" id="KW-0576">Peroxisome</keyword>